<dbReference type="EMBL" id="JAMSHJ010000002">
    <property type="protein sequence ID" value="KAI5433156.1"/>
    <property type="molecule type" value="Genomic_DNA"/>
</dbReference>
<gene>
    <name evidence="3" type="ORF">KIW84_020441</name>
    <name evidence="4" type="ORF">KIW84_020442</name>
    <name evidence="2" type="ORF">KIW84_071243</name>
</gene>
<dbReference type="Gramene" id="Psat02G0044100-T1">
    <property type="protein sequence ID" value="KAI5433155.1"/>
    <property type="gene ID" value="KIW84_020441"/>
</dbReference>
<evidence type="ECO:0000256" key="1">
    <source>
        <dbReference type="SAM" id="MobiDB-lite"/>
    </source>
</evidence>
<feature type="region of interest" description="Disordered" evidence="1">
    <location>
        <begin position="1"/>
        <end position="24"/>
    </location>
</feature>
<proteinExistence type="predicted"/>
<name>A0A9D4Y9N1_PEA</name>
<keyword evidence="5" id="KW-1185">Reference proteome</keyword>
<dbReference type="Gramene" id="Psat07G0124300-T1">
    <property type="protein sequence ID" value="KAI5384161.1"/>
    <property type="gene ID" value="KIW84_071243"/>
</dbReference>
<evidence type="ECO:0000313" key="3">
    <source>
        <dbReference type="EMBL" id="KAI5433155.1"/>
    </source>
</evidence>
<protein>
    <submittedName>
        <fullName evidence="3">Uncharacterized protein</fullName>
    </submittedName>
</protein>
<dbReference type="EMBL" id="JAMSHJ010000007">
    <property type="protein sequence ID" value="KAI5384161.1"/>
    <property type="molecule type" value="Genomic_DNA"/>
</dbReference>
<accession>A0A9D4Y9N1</accession>
<reference evidence="3 5" key="1">
    <citation type="journal article" date="2022" name="Nat. Genet.">
        <title>Improved pea reference genome and pan-genome highlight genomic features and evolutionary characteristics.</title>
        <authorList>
            <person name="Yang T."/>
            <person name="Liu R."/>
            <person name="Luo Y."/>
            <person name="Hu S."/>
            <person name="Wang D."/>
            <person name="Wang C."/>
            <person name="Pandey M.K."/>
            <person name="Ge S."/>
            <person name="Xu Q."/>
            <person name="Li N."/>
            <person name="Li G."/>
            <person name="Huang Y."/>
            <person name="Saxena R.K."/>
            <person name="Ji Y."/>
            <person name="Li M."/>
            <person name="Yan X."/>
            <person name="He Y."/>
            <person name="Liu Y."/>
            <person name="Wang X."/>
            <person name="Xiang C."/>
            <person name="Varshney R.K."/>
            <person name="Ding H."/>
            <person name="Gao S."/>
            <person name="Zong X."/>
        </authorList>
    </citation>
    <scope>NUCLEOTIDE SEQUENCE [LARGE SCALE GENOMIC DNA]</scope>
    <source>
        <strain evidence="3 5">cv. Zhongwan 6</strain>
    </source>
</reference>
<organism evidence="3 5">
    <name type="scientific">Pisum sativum</name>
    <name type="common">Garden pea</name>
    <name type="synonym">Lathyrus oleraceus</name>
    <dbReference type="NCBI Taxonomy" id="3888"/>
    <lineage>
        <taxon>Eukaryota</taxon>
        <taxon>Viridiplantae</taxon>
        <taxon>Streptophyta</taxon>
        <taxon>Embryophyta</taxon>
        <taxon>Tracheophyta</taxon>
        <taxon>Spermatophyta</taxon>
        <taxon>Magnoliopsida</taxon>
        <taxon>eudicotyledons</taxon>
        <taxon>Gunneridae</taxon>
        <taxon>Pentapetalae</taxon>
        <taxon>rosids</taxon>
        <taxon>fabids</taxon>
        <taxon>Fabales</taxon>
        <taxon>Fabaceae</taxon>
        <taxon>Papilionoideae</taxon>
        <taxon>50 kb inversion clade</taxon>
        <taxon>NPAAA clade</taxon>
        <taxon>Hologalegina</taxon>
        <taxon>IRL clade</taxon>
        <taxon>Fabeae</taxon>
        <taxon>Lathyrus</taxon>
    </lineage>
</organism>
<dbReference type="EMBL" id="JAMSHJ010000002">
    <property type="protein sequence ID" value="KAI5433155.1"/>
    <property type="molecule type" value="Genomic_DNA"/>
</dbReference>
<dbReference type="Proteomes" id="UP001058974">
    <property type="component" value="Chromosome 7"/>
</dbReference>
<dbReference type="Proteomes" id="UP001058974">
    <property type="component" value="Chromosome 2"/>
</dbReference>
<comment type="caution">
    <text evidence="3">The sequence shown here is derived from an EMBL/GenBank/DDBJ whole genome shotgun (WGS) entry which is preliminary data.</text>
</comment>
<evidence type="ECO:0000313" key="2">
    <source>
        <dbReference type="EMBL" id="KAI5384161.1"/>
    </source>
</evidence>
<evidence type="ECO:0000313" key="4">
    <source>
        <dbReference type="EMBL" id="KAI5433156.1"/>
    </source>
</evidence>
<evidence type="ECO:0000313" key="5">
    <source>
        <dbReference type="Proteomes" id="UP001058974"/>
    </source>
</evidence>
<dbReference type="Gramene" id="Psat02G0044200-T1">
    <property type="protein sequence ID" value="KAI5433156.1"/>
    <property type="gene ID" value="KIW84_020442"/>
</dbReference>
<dbReference type="AlphaFoldDB" id="A0A9D4Y9N1"/>
<sequence length="238" mass="26877">MIWEGITARRRAGASRGTDVGRGDSRAPRYKLLKRYPLCFVMISFKDSYSTHHHKYQTVSSRRHRTSAKSAANVNEVFYEIAKRLPRAQPAQNPAGMVLVDRPAEGSSAASCCSQVILLRNCGFGYAEQTLLASWSSVFSHGVWELPKKCDFTPGVPVRPVLSKATKDVTEILIKSREVELTCEYSHDGNKLSWILRQECLHFFQSIDCRSKGSEIEVLPSKRMTEPDIILKVTYIQH</sequence>